<reference evidence="4 5" key="1">
    <citation type="submission" date="2024-05" db="EMBL/GenBank/DDBJ databases">
        <authorList>
            <person name="Duchaud E."/>
        </authorList>
    </citation>
    <scope>NUCLEOTIDE SEQUENCE [LARGE SCALE GENOMIC DNA]</scope>
    <source>
        <strain evidence="4">Ena-SAMPLE-TAB-13-05-2024-13:56:06:370-140302</strain>
    </source>
</reference>
<accession>A0ABP1ELB2</accession>
<name>A0ABP1ELB2_9FLAO</name>
<dbReference type="InterPro" id="IPR014718">
    <property type="entry name" value="GH-type_carb-bd"/>
</dbReference>
<evidence type="ECO:0000313" key="4">
    <source>
        <dbReference type="EMBL" id="CAL2083992.1"/>
    </source>
</evidence>
<evidence type="ECO:0000256" key="1">
    <source>
        <dbReference type="ARBA" id="ARBA00001913"/>
    </source>
</evidence>
<proteinExistence type="predicted"/>
<evidence type="ECO:0008006" key="6">
    <source>
        <dbReference type="Google" id="ProtNLM"/>
    </source>
</evidence>
<comment type="caution">
    <text evidence="4">The sequence shown here is derived from an EMBL/GenBank/DDBJ whole genome shotgun (WGS) entry which is preliminary data.</text>
</comment>
<comment type="subunit">
    <text evidence="2">Monomer.</text>
</comment>
<dbReference type="PANTHER" id="PTHR11122">
    <property type="entry name" value="APOSPORY-ASSOCIATED PROTEIN C-RELATED"/>
    <property type="match status" value="1"/>
</dbReference>
<protein>
    <recommendedName>
        <fullName evidence="6">Galactose mutarotase-like enzyme</fullName>
    </recommendedName>
</protein>
<gene>
    <name evidence="4" type="ORF">T190607A01A_20228</name>
</gene>
<dbReference type="InterPro" id="IPR011013">
    <property type="entry name" value="Gal_mutarotase_sf_dom"/>
</dbReference>
<keyword evidence="5" id="KW-1185">Reference proteome</keyword>
<dbReference type="InterPro" id="IPR037481">
    <property type="entry name" value="LacX"/>
</dbReference>
<dbReference type="EMBL" id="CAXIXY010000004">
    <property type="protein sequence ID" value="CAL2083992.1"/>
    <property type="molecule type" value="Genomic_DNA"/>
</dbReference>
<dbReference type="Proteomes" id="UP001497416">
    <property type="component" value="Unassembled WGS sequence"/>
</dbReference>
<evidence type="ECO:0000256" key="3">
    <source>
        <dbReference type="ARBA" id="ARBA00022837"/>
    </source>
</evidence>
<dbReference type="Gene3D" id="2.70.98.10">
    <property type="match status" value="1"/>
</dbReference>
<dbReference type="Pfam" id="PF01263">
    <property type="entry name" value="Aldose_epim"/>
    <property type="match status" value="1"/>
</dbReference>
<dbReference type="InterPro" id="IPR008183">
    <property type="entry name" value="Aldose_1/G6P_1-epimerase"/>
</dbReference>
<dbReference type="PANTHER" id="PTHR11122:SF13">
    <property type="entry name" value="GLUCOSE-6-PHOSPHATE 1-EPIMERASE"/>
    <property type="match status" value="1"/>
</dbReference>
<evidence type="ECO:0000256" key="2">
    <source>
        <dbReference type="ARBA" id="ARBA00011245"/>
    </source>
</evidence>
<keyword evidence="3" id="KW-0106">Calcium</keyword>
<organism evidence="4 5">
    <name type="scientific">Tenacibaculum platacis</name>
    <dbReference type="NCBI Taxonomy" id="3137852"/>
    <lineage>
        <taxon>Bacteria</taxon>
        <taxon>Pseudomonadati</taxon>
        <taxon>Bacteroidota</taxon>
        <taxon>Flavobacteriia</taxon>
        <taxon>Flavobacteriales</taxon>
        <taxon>Flavobacteriaceae</taxon>
        <taxon>Tenacibaculum</taxon>
    </lineage>
</organism>
<dbReference type="CDD" id="cd09024">
    <property type="entry name" value="Aldose_epim_lacX"/>
    <property type="match status" value="1"/>
</dbReference>
<dbReference type="SUPFAM" id="SSF74650">
    <property type="entry name" value="Galactose mutarotase-like"/>
    <property type="match status" value="1"/>
</dbReference>
<sequence>MLVRIFYFKEKEMIVLENDKIKANIALFGAELTKLYSKETQLDYLWHGDPKFWKRHAPILFPIVGKLKDHTYYVADKKYNLPQHGFARDNEFVIISQSENKVLFELSSSERTLEIFPYKFKLQIAYELKENILKIIYQVINVDNQSIFFSIGAHPAFKCPLVNNTTFADYYIAFQHQENPLQYSLNKENGLRIEKPSTVELPTKLSLDYALFEDDALIYKNIKSNIISLQSSKHKHGINFHCSNWEYFAFWTKKEAPFICFEPWMGAADLETTNQDFTTKDGIIELPVNKEFKQYYAVELF</sequence>
<comment type="cofactor">
    <cofactor evidence="1">
        <name>Ca(2+)</name>
        <dbReference type="ChEBI" id="CHEBI:29108"/>
    </cofactor>
</comment>
<evidence type="ECO:0000313" key="5">
    <source>
        <dbReference type="Proteomes" id="UP001497416"/>
    </source>
</evidence>